<proteinExistence type="predicted"/>
<accession>A0A385E4M8</accession>
<dbReference type="EMBL" id="MH645904">
    <property type="protein sequence ID" value="AXQ66764.1"/>
    <property type="molecule type" value="Genomic_DNA"/>
</dbReference>
<keyword evidence="2" id="KW-1185">Reference proteome</keyword>
<dbReference type="GO" id="GO:0032259">
    <property type="term" value="P:methylation"/>
    <property type="evidence" value="ECO:0007669"/>
    <property type="project" value="UniProtKB-KW"/>
</dbReference>
<name>A0A385E4M8_9CAUD</name>
<dbReference type="GeneID" id="54999489"/>
<evidence type="ECO:0000313" key="2">
    <source>
        <dbReference type="Proteomes" id="UP000263435"/>
    </source>
</evidence>
<organism evidence="1 2">
    <name type="scientific">Vibrio phage vB_VpS_PG07</name>
    <dbReference type="NCBI Taxonomy" id="2301664"/>
    <lineage>
        <taxon>Viruses</taxon>
        <taxon>Duplodnaviria</taxon>
        <taxon>Heunggongvirae</taxon>
        <taxon>Uroviricota</taxon>
        <taxon>Caudoviricetes</taxon>
        <taxon>Demerecviridae</taxon>
        <taxon>Pogseptimavirus</taxon>
        <taxon>Pogseptimavirus PG07</taxon>
    </lineage>
</organism>
<keyword evidence="1" id="KW-0808">Transferase</keyword>
<keyword evidence="1" id="KW-0489">Methyltransferase</keyword>
<dbReference type="GO" id="GO:0008168">
    <property type="term" value="F:methyltransferase activity"/>
    <property type="evidence" value="ECO:0007669"/>
    <property type="project" value="UniProtKB-KW"/>
</dbReference>
<protein>
    <submittedName>
        <fullName evidence="1">16S rRNA (Guanine(527)-N(7))-methyltransferase</fullName>
    </submittedName>
</protein>
<dbReference type="KEGG" id="vg:54999489"/>
<sequence length="84" mass="9629">MNKSIPFDKIQEVFGDSLPTKAHFYAYVAHHGVTQLMVEKAYNTCSVKAWHLLVADFEEFIENKEEPVVKEPVKTEAVEEDSDE</sequence>
<evidence type="ECO:0000313" key="1">
    <source>
        <dbReference type="EMBL" id="AXQ66764.1"/>
    </source>
</evidence>
<reference evidence="1 2" key="1">
    <citation type="submission" date="2018-07" db="EMBL/GenBank/DDBJ databases">
        <title>Sequencing of PG07.</title>
        <authorList>
            <person name="Ding T."/>
        </authorList>
    </citation>
    <scope>NUCLEOTIDE SEQUENCE [LARGE SCALE GENOMIC DNA]</scope>
</reference>
<dbReference type="RefSeq" id="YP_009808586.1">
    <property type="nucleotide sequence ID" value="NC_048041.1"/>
</dbReference>
<dbReference type="Proteomes" id="UP000263435">
    <property type="component" value="Segment"/>
</dbReference>